<organism evidence="1 2">
    <name type="scientific">Marinomonas aquiplantarum</name>
    <dbReference type="NCBI Taxonomy" id="491951"/>
    <lineage>
        <taxon>Bacteria</taxon>
        <taxon>Pseudomonadati</taxon>
        <taxon>Pseudomonadota</taxon>
        <taxon>Gammaproteobacteria</taxon>
        <taxon>Oceanospirillales</taxon>
        <taxon>Oceanospirillaceae</taxon>
        <taxon>Marinomonas</taxon>
    </lineage>
</organism>
<dbReference type="Proteomes" id="UP000252086">
    <property type="component" value="Unassembled WGS sequence"/>
</dbReference>
<dbReference type="OrthoDB" id="9793534at2"/>
<protein>
    <submittedName>
        <fullName evidence="1">Uncharacterized protein (DUF1499 family)</fullName>
    </submittedName>
</protein>
<reference evidence="1 2" key="1">
    <citation type="submission" date="2018-06" db="EMBL/GenBank/DDBJ databases">
        <title>Genomic Encyclopedia of Type Strains, Phase III (KMG-III): the genomes of soil and plant-associated and newly described type strains.</title>
        <authorList>
            <person name="Whitman W."/>
        </authorList>
    </citation>
    <scope>NUCLEOTIDE SEQUENCE [LARGE SCALE GENOMIC DNA]</scope>
    <source>
        <strain evidence="1 2">CECT 7732</strain>
    </source>
</reference>
<dbReference type="RefSeq" id="WP_113873905.1">
    <property type="nucleotide sequence ID" value="NZ_QNRF01000003.1"/>
</dbReference>
<dbReference type="AlphaFoldDB" id="A0A366D1G7"/>
<evidence type="ECO:0000313" key="2">
    <source>
        <dbReference type="Proteomes" id="UP000252086"/>
    </source>
</evidence>
<name>A0A366D1G7_9GAMM</name>
<accession>A0A366D1G7</accession>
<dbReference type="EMBL" id="QNRF01000003">
    <property type="protein sequence ID" value="RBO83920.1"/>
    <property type="molecule type" value="Genomic_DNA"/>
</dbReference>
<dbReference type="InterPro" id="IPR010865">
    <property type="entry name" value="DUF1499"/>
</dbReference>
<proteinExistence type="predicted"/>
<dbReference type="PANTHER" id="PTHR34801">
    <property type="entry name" value="EXPRESSED PROTEIN"/>
    <property type="match status" value="1"/>
</dbReference>
<evidence type="ECO:0000313" key="1">
    <source>
        <dbReference type="EMBL" id="RBO83920.1"/>
    </source>
</evidence>
<keyword evidence="2" id="KW-1185">Reference proteome</keyword>
<comment type="caution">
    <text evidence="1">The sequence shown here is derived from an EMBL/GenBank/DDBJ whole genome shotgun (WGS) entry which is preliminary data.</text>
</comment>
<gene>
    <name evidence="1" type="ORF">DFP76_103194</name>
</gene>
<dbReference type="Pfam" id="PF07386">
    <property type="entry name" value="DUF1499"/>
    <property type="match status" value="1"/>
</dbReference>
<dbReference type="PANTHER" id="PTHR34801:SF6">
    <property type="entry name" value="SLL1620 PROTEIN"/>
    <property type="match status" value="1"/>
</dbReference>
<dbReference type="PIRSF" id="PIRSF026426">
    <property type="entry name" value="DUF1499"/>
    <property type="match status" value="1"/>
</dbReference>
<sequence>MAKLGVNQGQLTACSNKPNCVSSQAQDREHYIDPLLFHGNLENAYQAIIAILQQTKRVNIVIKEANYLHAEFKSALFRFVDDVEFYFVEESPSLTTIHIRSASRVGYSDLGVNRKRMESIRAQL</sequence>